<proteinExistence type="predicted"/>
<dbReference type="OrthoDB" id="9796545at2"/>
<name>A0A4P7VAK6_9BACT</name>
<dbReference type="KEGG" id="mgod:E7746_00185"/>
<dbReference type="InterPro" id="IPR007922">
    <property type="entry name" value="DciA-like"/>
</dbReference>
<accession>A0A4P7VAK6</accession>
<protein>
    <submittedName>
        <fullName evidence="1">DUF721 domain-containing protein</fullName>
    </submittedName>
</protein>
<dbReference type="Pfam" id="PF05258">
    <property type="entry name" value="DciA"/>
    <property type="match status" value="1"/>
</dbReference>
<organism evidence="1 2">
    <name type="scientific">Muribaculum gordoncarteri</name>
    <dbReference type="NCBI Taxonomy" id="2530390"/>
    <lineage>
        <taxon>Bacteria</taxon>
        <taxon>Pseudomonadati</taxon>
        <taxon>Bacteroidota</taxon>
        <taxon>Bacteroidia</taxon>
        <taxon>Bacteroidales</taxon>
        <taxon>Muribaculaceae</taxon>
        <taxon>Muribaculum</taxon>
    </lineage>
</organism>
<evidence type="ECO:0000313" key="2">
    <source>
        <dbReference type="Proteomes" id="UP000297031"/>
    </source>
</evidence>
<reference evidence="1 2" key="1">
    <citation type="submission" date="2019-02" db="EMBL/GenBank/DDBJ databases">
        <title>Isolation and identification of novel species under the genus Muribaculum.</title>
        <authorList>
            <person name="Miyake S."/>
            <person name="Ding Y."/>
            <person name="Low A."/>
            <person name="Soh M."/>
            <person name="Seedorf H."/>
        </authorList>
    </citation>
    <scope>NUCLEOTIDE SEQUENCE [LARGE SCALE GENOMIC DNA]</scope>
    <source>
        <strain evidence="1 2">TLL-A4</strain>
    </source>
</reference>
<dbReference type="EMBL" id="CP039393">
    <property type="protein sequence ID" value="QCD34413.1"/>
    <property type="molecule type" value="Genomic_DNA"/>
</dbReference>
<dbReference type="AlphaFoldDB" id="A0A4P7VAK6"/>
<evidence type="ECO:0000313" key="1">
    <source>
        <dbReference type="EMBL" id="QCD34413.1"/>
    </source>
</evidence>
<gene>
    <name evidence="1" type="ORF">E7746_00185</name>
</gene>
<sequence length="96" mass="11157">MKRTEPKLLNDIINEALRNDGLETRFREQRAAYLWQEVVGPGINRYTTRRYVDRGVMHVYISSASLKNELSYHRSRLVQLLNEAVGADVITSIELH</sequence>
<dbReference type="PANTHER" id="PTHR36456">
    <property type="entry name" value="UPF0232 PROTEIN SCO3875"/>
    <property type="match status" value="1"/>
</dbReference>
<dbReference type="Proteomes" id="UP000297031">
    <property type="component" value="Chromosome"/>
</dbReference>
<keyword evidence="2" id="KW-1185">Reference proteome</keyword>
<dbReference type="PANTHER" id="PTHR36456:SF1">
    <property type="entry name" value="UPF0232 PROTEIN SCO3875"/>
    <property type="match status" value="1"/>
</dbReference>
<dbReference type="RefSeq" id="WP_136409431.1">
    <property type="nucleotide sequence ID" value="NZ_CP039393.1"/>
</dbReference>